<sequence length="816" mass="89455">MKSRFLLVSAFLIFAHLGLVCSQNSDLPPVPADLFVDADPLFPLETLFSDNATKSVRLHPSGEQILFLAPWEGNSNVFIANVSDVHNERALVTTFKERTVRASWTHLPNVLLLIVDNEGDENYQLYSADCNGLLAGGRPAQTETETERVSAPEYRNWTVPECVVTPLGRAAAGGGDGSSSSSSSASRPVRTVLAGMSYRHPEVVVIGENGRTPVYFDLYKVNLLTGERELVYENNAYTSFRFDLDLQVRLLAGPVPGGSVTRWDLVLPSEASSSSSIVGGGGEGTISLDRLQTFRTFGFDEELNSRAVGFDESGDILFFADGKDTDTAALKKVNVSRWFASSPDAETEEGGGEGEETILFHRESADAESFLRNPTTRIPEAVRFEYTEPEWVPLPNAPPHVARALEVLSDAAKTRGLVSSISRSTDDKTWLVVFSPTDGPVLYEILRPFDISEEVEDGGDGQTSALEKLFVSLPELADLPLSRREPVVIPTRDNRTMVSYLSLPLWEQRRRDAGLPPRAFPMVLTVHGGPWSRDRHQFDHTDQIMQNRGYAVLSVNFRGSTGFGRDFLTASYGEWGGQMHDDLLDAVMWAERENIALPNRTCIYGGSYGGYAALAGLTLTPTFFACGVSVVGISNLVTLANSFPPYWLPYRAHMLQRIGGDPADPEGRAFLESVSPLFFADRIQRPLLIVHGANDPRVPQGESDQIVEAMQLHGTPVTYLLFEDEGHGLSKEPNRLAMLGAGEAFLHQNLGGRCLCDETLLGDARRVARADTQNLLAPAPSSDTPPRPYESSEEGEGGVEERSEQQGLFTRLLLRA</sequence>
<evidence type="ECO:0000256" key="2">
    <source>
        <dbReference type="SAM" id="MobiDB-lite"/>
    </source>
</evidence>
<dbReference type="EMBL" id="CDMZ01000342">
    <property type="protein sequence ID" value="CEM12165.1"/>
    <property type="molecule type" value="Genomic_DNA"/>
</dbReference>
<evidence type="ECO:0000256" key="3">
    <source>
        <dbReference type="SAM" id="SignalP"/>
    </source>
</evidence>
<protein>
    <recommendedName>
        <fullName evidence="4">Peptidase S9 prolyl oligopeptidase catalytic domain-containing protein</fullName>
    </recommendedName>
</protein>
<reference evidence="5" key="1">
    <citation type="submission" date="2014-11" db="EMBL/GenBank/DDBJ databases">
        <authorList>
            <person name="Otto D Thomas"/>
            <person name="Naeem Raeece"/>
        </authorList>
    </citation>
    <scope>NUCLEOTIDE SEQUENCE</scope>
</reference>
<dbReference type="InterPro" id="IPR001375">
    <property type="entry name" value="Peptidase_S9_cat"/>
</dbReference>
<feature type="domain" description="Peptidase S9 prolyl oligopeptidase catalytic" evidence="4">
    <location>
        <begin position="537"/>
        <end position="752"/>
    </location>
</feature>
<dbReference type="VEuPathDB" id="CryptoDB:Cvel_16785"/>
<dbReference type="Pfam" id="PF00326">
    <property type="entry name" value="Peptidase_S9"/>
    <property type="match status" value="1"/>
</dbReference>
<feature type="chain" id="PRO_5005189253" description="Peptidase S9 prolyl oligopeptidase catalytic domain-containing protein" evidence="3">
    <location>
        <begin position="23"/>
        <end position="816"/>
    </location>
</feature>
<accession>A0A0G4FG76</accession>
<name>A0A0G4FG76_9ALVE</name>
<organism evidence="5">
    <name type="scientific">Chromera velia CCMP2878</name>
    <dbReference type="NCBI Taxonomy" id="1169474"/>
    <lineage>
        <taxon>Eukaryota</taxon>
        <taxon>Sar</taxon>
        <taxon>Alveolata</taxon>
        <taxon>Colpodellida</taxon>
        <taxon>Chromeraceae</taxon>
        <taxon>Chromera</taxon>
    </lineage>
</organism>
<dbReference type="Gene3D" id="3.40.50.1820">
    <property type="entry name" value="alpha/beta hydrolase"/>
    <property type="match status" value="1"/>
</dbReference>
<keyword evidence="1" id="KW-0378">Hydrolase</keyword>
<gene>
    <name evidence="5" type="ORF">Cvel_16785</name>
</gene>
<evidence type="ECO:0000256" key="1">
    <source>
        <dbReference type="ARBA" id="ARBA00022801"/>
    </source>
</evidence>
<feature type="region of interest" description="Disordered" evidence="2">
    <location>
        <begin position="771"/>
        <end position="816"/>
    </location>
</feature>
<dbReference type="PANTHER" id="PTHR42776">
    <property type="entry name" value="SERINE PEPTIDASE S9 FAMILY MEMBER"/>
    <property type="match status" value="1"/>
</dbReference>
<dbReference type="SUPFAM" id="SSF53474">
    <property type="entry name" value="alpha/beta-Hydrolases"/>
    <property type="match status" value="1"/>
</dbReference>
<proteinExistence type="predicted"/>
<dbReference type="PhylomeDB" id="A0A0G4FG76"/>
<feature type="signal peptide" evidence="3">
    <location>
        <begin position="1"/>
        <end position="22"/>
    </location>
</feature>
<dbReference type="PANTHER" id="PTHR42776:SF27">
    <property type="entry name" value="DIPEPTIDYL PEPTIDASE FAMILY MEMBER 6"/>
    <property type="match status" value="1"/>
</dbReference>
<dbReference type="InterPro" id="IPR029058">
    <property type="entry name" value="AB_hydrolase_fold"/>
</dbReference>
<evidence type="ECO:0000313" key="5">
    <source>
        <dbReference type="EMBL" id="CEM12165.1"/>
    </source>
</evidence>
<evidence type="ECO:0000259" key="4">
    <source>
        <dbReference type="Pfam" id="PF00326"/>
    </source>
</evidence>
<dbReference type="AlphaFoldDB" id="A0A0G4FG76"/>
<dbReference type="SUPFAM" id="SSF82171">
    <property type="entry name" value="DPP6 N-terminal domain-like"/>
    <property type="match status" value="1"/>
</dbReference>
<keyword evidence="3" id="KW-0732">Signal</keyword>
<dbReference type="GO" id="GO:0006508">
    <property type="term" value="P:proteolysis"/>
    <property type="evidence" value="ECO:0007669"/>
    <property type="project" value="InterPro"/>
</dbReference>
<dbReference type="GO" id="GO:0004252">
    <property type="term" value="F:serine-type endopeptidase activity"/>
    <property type="evidence" value="ECO:0007669"/>
    <property type="project" value="TreeGrafter"/>
</dbReference>